<dbReference type="PROSITE" id="PS50405">
    <property type="entry name" value="GST_CTER"/>
    <property type="match status" value="1"/>
</dbReference>
<dbReference type="OrthoDB" id="9810080at2"/>
<dbReference type="AlphaFoldDB" id="A0A1Y2LGM1"/>
<dbReference type="PANTHER" id="PTHR44051">
    <property type="entry name" value="GLUTATHIONE S-TRANSFERASE-RELATED"/>
    <property type="match status" value="1"/>
</dbReference>
<evidence type="ECO:0000313" key="4">
    <source>
        <dbReference type="EMBL" id="OSQ50382.1"/>
    </source>
</evidence>
<evidence type="ECO:0000259" key="2">
    <source>
        <dbReference type="PROSITE" id="PS50404"/>
    </source>
</evidence>
<accession>A0A1Y2LGM1</accession>
<feature type="domain" description="GST C-terminal" evidence="3">
    <location>
        <begin position="84"/>
        <end position="202"/>
    </location>
</feature>
<comment type="similarity">
    <text evidence="1">Belongs to the GST superfamily.</text>
</comment>
<reference evidence="4 5" key="1">
    <citation type="submission" date="2014-03" db="EMBL/GenBank/DDBJ databases">
        <title>The draft genome sequence of Thalassospira alkalitolerans JCM 18968.</title>
        <authorList>
            <person name="Lai Q."/>
            <person name="Shao Z."/>
        </authorList>
    </citation>
    <scope>NUCLEOTIDE SEQUENCE [LARGE SCALE GENOMIC DNA]</scope>
    <source>
        <strain evidence="4 5">JCM 18968</strain>
    </source>
</reference>
<keyword evidence="5" id="KW-1185">Reference proteome</keyword>
<dbReference type="Gene3D" id="1.20.1050.10">
    <property type="match status" value="1"/>
</dbReference>
<dbReference type="SFLD" id="SFLDG01151">
    <property type="entry name" value="Main.2:_Nu-like"/>
    <property type="match status" value="1"/>
</dbReference>
<dbReference type="Pfam" id="PF00043">
    <property type="entry name" value="GST_C"/>
    <property type="match status" value="1"/>
</dbReference>
<name>A0A1Y2LGM1_9PROT</name>
<protein>
    <submittedName>
        <fullName evidence="4">Glutathione S-transferase</fullName>
    </submittedName>
</protein>
<keyword evidence="4" id="KW-0808">Transferase</keyword>
<comment type="caution">
    <text evidence="4">The sequence shown here is derived from an EMBL/GenBank/DDBJ whole genome shotgun (WGS) entry which is preliminary data.</text>
</comment>
<feature type="domain" description="GST N-terminal" evidence="2">
    <location>
        <begin position="1"/>
        <end position="82"/>
    </location>
</feature>
<dbReference type="PANTHER" id="PTHR44051:SF2">
    <property type="entry name" value="HYPOTHETICAL GLUTATHIONE S-TRANSFERASE LIKE PROTEIN"/>
    <property type="match status" value="1"/>
</dbReference>
<dbReference type="STRING" id="1293890.TALK_02735"/>
<dbReference type="InterPro" id="IPR010987">
    <property type="entry name" value="Glutathione-S-Trfase_C-like"/>
</dbReference>
<dbReference type="RefSeq" id="WP_085615551.1">
    <property type="nucleotide sequence ID" value="NZ_JBLXHE010000004.1"/>
</dbReference>
<dbReference type="EMBL" id="JFKB01000001">
    <property type="protein sequence ID" value="OSQ50382.1"/>
    <property type="molecule type" value="Genomic_DNA"/>
</dbReference>
<dbReference type="PROSITE" id="PS50404">
    <property type="entry name" value="GST_NTER"/>
    <property type="match status" value="1"/>
</dbReference>
<dbReference type="InterPro" id="IPR004046">
    <property type="entry name" value="GST_C"/>
</dbReference>
<evidence type="ECO:0000313" key="5">
    <source>
        <dbReference type="Proteomes" id="UP000193396"/>
    </source>
</evidence>
<dbReference type="SUPFAM" id="SSF47616">
    <property type="entry name" value="GST C-terminal domain-like"/>
    <property type="match status" value="1"/>
</dbReference>
<dbReference type="Gene3D" id="3.40.30.10">
    <property type="entry name" value="Glutaredoxin"/>
    <property type="match status" value="1"/>
</dbReference>
<dbReference type="SUPFAM" id="SSF52833">
    <property type="entry name" value="Thioredoxin-like"/>
    <property type="match status" value="1"/>
</dbReference>
<evidence type="ECO:0000259" key="3">
    <source>
        <dbReference type="PROSITE" id="PS50405"/>
    </source>
</evidence>
<dbReference type="SFLD" id="SFLDS00019">
    <property type="entry name" value="Glutathione_Transferase_(cytos"/>
    <property type="match status" value="1"/>
</dbReference>
<dbReference type="SFLD" id="SFLDG00358">
    <property type="entry name" value="Main_(cytGST)"/>
    <property type="match status" value="1"/>
</dbReference>
<dbReference type="InterPro" id="IPR040079">
    <property type="entry name" value="Glutathione_S-Trfase"/>
</dbReference>
<proteinExistence type="inferred from homology"/>
<dbReference type="GO" id="GO:0016740">
    <property type="term" value="F:transferase activity"/>
    <property type="evidence" value="ECO:0007669"/>
    <property type="project" value="UniProtKB-KW"/>
</dbReference>
<dbReference type="InterPro" id="IPR036282">
    <property type="entry name" value="Glutathione-S-Trfase_C_sf"/>
</dbReference>
<dbReference type="Pfam" id="PF02798">
    <property type="entry name" value="GST_N"/>
    <property type="match status" value="1"/>
</dbReference>
<gene>
    <name evidence="4" type="ORF">TALK_02735</name>
</gene>
<evidence type="ECO:0000256" key="1">
    <source>
        <dbReference type="RuleBase" id="RU003494"/>
    </source>
</evidence>
<dbReference type="InterPro" id="IPR036249">
    <property type="entry name" value="Thioredoxin-like_sf"/>
</dbReference>
<sequence length="202" mass="22738">MILHDFLPSGNGYKIRLLLTLLGKPFDLVEYDITKGETRTPEFISRINANGKIPALELGDGHILTESNAILIHLAEGTPYLPADVWQRTEVMQWLFFEQYDHEPTIAVLRAWVAIKGMPEHADILVPMKQAGAKKALEFMEKRLSDHDWLVADGLSIADISLYAYTHVAEEGHIDLSVYPGIMAWMDRISALPGYIPITMKP</sequence>
<organism evidence="4 5">
    <name type="scientific">Thalassospira alkalitolerans</name>
    <dbReference type="NCBI Taxonomy" id="1293890"/>
    <lineage>
        <taxon>Bacteria</taxon>
        <taxon>Pseudomonadati</taxon>
        <taxon>Pseudomonadota</taxon>
        <taxon>Alphaproteobacteria</taxon>
        <taxon>Rhodospirillales</taxon>
        <taxon>Thalassospiraceae</taxon>
        <taxon>Thalassospira</taxon>
    </lineage>
</organism>
<dbReference type="InterPro" id="IPR004045">
    <property type="entry name" value="Glutathione_S-Trfase_N"/>
</dbReference>
<dbReference type="Proteomes" id="UP000193396">
    <property type="component" value="Unassembled WGS sequence"/>
</dbReference>
<dbReference type="CDD" id="cd03056">
    <property type="entry name" value="GST_N_4"/>
    <property type="match status" value="1"/>
</dbReference>